<gene>
    <name evidence="1" type="ORF">J0A69_12030</name>
</gene>
<accession>A0ABS3CJ34</accession>
<sequence length="224" mass="26097">MKRLLPLFYLLVLIGFSGCEREIEEDPVDLGFDYQPLEVGRFWIYSVDQTIYFGENDSETDSFYYKDLIFSSFLNEENEQVFILERTKSADLEIWEPVLNYTLQYKGQTLVRTIENQALVTLVFPPIEGTVWDANTYRDLPVDEFEVFLLNDSGAANSLQVKQEEADDLVTYRDIRYENYQLGVGLIEDYKEVLTYCSRNDCLGDQLIDSGSKIHMKLTEYGKQ</sequence>
<evidence type="ECO:0000313" key="2">
    <source>
        <dbReference type="Proteomes" id="UP000664480"/>
    </source>
</evidence>
<evidence type="ECO:0008006" key="3">
    <source>
        <dbReference type="Google" id="ProtNLM"/>
    </source>
</evidence>
<comment type="caution">
    <text evidence="1">The sequence shown here is derived from an EMBL/GenBank/DDBJ whole genome shotgun (WGS) entry which is preliminary data.</text>
</comment>
<proteinExistence type="predicted"/>
<reference evidence="1 2" key="1">
    <citation type="submission" date="2021-03" db="EMBL/GenBank/DDBJ databases">
        <title>novel species isolated from a fishpond in China.</title>
        <authorList>
            <person name="Lu H."/>
            <person name="Cai Z."/>
        </authorList>
    </citation>
    <scope>NUCLEOTIDE SEQUENCE [LARGE SCALE GENOMIC DNA]</scope>
    <source>
        <strain evidence="1 2">YJ13C</strain>
    </source>
</reference>
<dbReference type="RefSeq" id="WP_206586799.1">
    <property type="nucleotide sequence ID" value="NZ_JAFKCU010000002.1"/>
</dbReference>
<organism evidence="1 2">
    <name type="scientific">Algoriphagus pacificus</name>
    <dbReference type="NCBI Taxonomy" id="2811234"/>
    <lineage>
        <taxon>Bacteria</taxon>
        <taxon>Pseudomonadati</taxon>
        <taxon>Bacteroidota</taxon>
        <taxon>Cytophagia</taxon>
        <taxon>Cytophagales</taxon>
        <taxon>Cyclobacteriaceae</taxon>
        <taxon>Algoriphagus</taxon>
    </lineage>
</organism>
<dbReference type="PROSITE" id="PS51257">
    <property type="entry name" value="PROKAR_LIPOPROTEIN"/>
    <property type="match status" value="1"/>
</dbReference>
<evidence type="ECO:0000313" key="1">
    <source>
        <dbReference type="EMBL" id="MBN7816166.1"/>
    </source>
</evidence>
<name>A0ABS3CJ34_9BACT</name>
<keyword evidence="2" id="KW-1185">Reference proteome</keyword>
<protein>
    <recommendedName>
        <fullName evidence="3">DKNYY family protein</fullName>
    </recommendedName>
</protein>
<dbReference type="EMBL" id="JAFKCU010000002">
    <property type="protein sequence ID" value="MBN7816166.1"/>
    <property type="molecule type" value="Genomic_DNA"/>
</dbReference>
<dbReference type="Proteomes" id="UP000664480">
    <property type="component" value="Unassembled WGS sequence"/>
</dbReference>